<gene>
    <name evidence="1" type="primary">Acey_s0002.g681</name>
    <name evidence="1" type="ORF">Y032_0002g681</name>
</gene>
<dbReference type="Proteomes" id="UP000024635">
    <property type="component" value="Unassembled WGS sequence"/>
</dbReference>
<keyword evidence="2" id="KW-1185">Reference proteome</keyword>
<evidence type="ECO:0000313" key="1">
    <source>
        <dbReference type="EMBL" id="EYC33240.1"/>
    </source>
</evidence>
<accession>A0A016W0Q8</accession>
<evidence type="ECO:0000313" key="2">
    <source>
        <dbReference type="Proteomes" id="UP000024635"/>
    </source>
</evidence>
<name>A0A016W0Q8_9BILA</name>
<organism evidence="1 2">
    <name type="scientific">Ancylostoma ceylanicum</name>
    <dbReference type="NCBI Taxonomy" id="53326"/>
    <lineage>
        <taxon>Eukaryota</taxon>
        <taxon>Metazoa</taxon>
        <taxon>Ecdysozoa</taxon>
        <taxon>Nematoda</taxon>
        <taxon>Chromadorea</taxon>
        <taxon>Rhabditida</taxon>
        <taxon>Rhabditina</taxon>
        <taxon>Rhabditomorpha</taxon>
        <taxon>Strongyloidea</taxon>
        <taxon>Ancylostomatidae</taxon>
        <taxon>Ancylostomatinae</taxon>
        <taxon>Ancylostoma</taxon>
    </lineage>
</organism>
<comment type="caution">
    <text evidence="1">The sequence shown here is derived from an EMBL/GenBank/DDBJ whole genome shotgun (WGS) entry which is preliminary data.</text>
</comment>
<dbReference type="AlphaFoldDB" id="A0A016W0Q8"/>
<sequence>MGGVRIIIGFMEIFGNSCSKSKVTGYKYVRSIALSLTVHSFSKIIQSQRGCVKIQQIPRAARILRKFQFLRLRLYILT</sequence>
<reference evidence="2" key="1">
    <citation type="journal article" date="2015" name="Nat. Genet.">
        <title>The genome and transcriptome of the zoonotic hookworm Ancylostoma ceylanicum identify infection-specific gene families.</title>
        <authorList>
            <person name="Schwarz E.M."/>
            <person name="Hu Y."/>
            <person name="Antoshechkin I."/>
            <person name="Miller M.M."/>
            <person name="Sternberg P.W."/>
            <person name="Aroian R.V."/>
        </authorList>
    </citation>
    <scope>NUCLEOTIDE SEQUENCE</scope>
    <source>
        <strain evidence="2">HY135</strain>
    </source>
</reference>
<protein>
    <submittedName>
        <fullName evidence="1">Uncharacterized protein</fullName>
    </submittedName>
</protein>
<dbReference type="EMBL" id="JARK01001338">
    <property type="protein sequence ID" value="EYC33240.1"/>
    <property type="molecule type" value="Genomic_DNA"/>
</dbReference>
<proteinExistence type="predicted"/>